<dbReference type="Pfam" id="PF16925">
    <property type="entry name" value="TetR_C_13"/>
    <property type="match status" value="1"/>
</dbReference>
<dbReference type="InterPro" id="IPR036271">
    <property type="entry name" value="Tet_transcr_reg_TetR-rel_C_sf"/>
</dbReference>
<evidence type="ECO:0000313" key="7">
    <source>
        <dbReference type="EMBL" id="MBP0047337.1"/>
    </source>
</evidence>
<dbReference type="Pfam" id="PF00440">
    <property type="entry name" value="TetR_N"/>
    <property type="match status" value="1"/>
</dbReference>
<gene>
    <name evidence="7" type="ORF">H9C73_01195</name>
</gene>
<evidence type="ECO:0000259" key="6">
    <source>
        <dbReference type="PROSITE" id="PS50977"/>
    </source>
</evidence>
<dbReference type="Proteomes" id="UP000810171">
    <property type="component" value="Unassembled WGS sequence"/>
</dbReference>
<dbReference type="InterPro" id="IPR001647">
    <property type="entry name" value="HTH_TetR"/>
</dbReference>
<feature type="domain" description="HTH tetR-type" evidence="6">
    <location>
        <begin position="24"/>
        <end position="84"/>
    </location>
</feature>
<feature type="DNA-binding region" description="H-T-H motif" evidence="4">
    <location>
        <begin position="47"/>
        <end position="66"/>
    </location>
</feature>
<evidence type="ECO:0000256" key="4">
    <source>
        <dbReference type="PROSITE-ProRule" id="PRU00335"/>
    </source>
</evidence>
<organism evidence="7 8">
    <name type="scientific">Marinobacterium alkalitolerans</name>
    <dbReference type="NCBI Taxonomy" id="1542925"/>
    <lineage>
        <taxon>Bacteria</taxon>
        <taxon>Pseudomonadati</taxon>
        <taxon>Pseudomonadota</taxon>
        <taxon>Gammaproteobacteria</taxon>
        <taxon>Oceanospirillales</taxon>
        <taxon>Oceanospirillaceae</taxon>
        <taxon>Marinobacterium</taxon>
    </lineage>
</organism>
<dbReference type="PROSITE" id="PS50977">
    <property type="entry name" value="HTH_TETR_2"/>
    <property type="match status" value="1"/>
</dbReference>
<keyword evidence="8" id="KW-1185">Reference proteome</keyword>
<dbReference type="EMBL" id="JACVEW010000001">
    <property type="protein sequence ID" value="MBP0047337.1"/>
    <property type="molecule type" value="Genomic_DNA"/>
</dbReference>
<keyword evidence="3" id="KW-0804">Transcription</keyword>
<comment type="caution">
    <text evidence="7">The sequence shown here is derived from an EMBL/GenBank/DDBJ whole genome shotgun (WGS) entry which is preliminary data.</text>
</comment>
<feature type="region of interest" description="Disordered" evidence="5">
    <location>
        <begin position="1"/>
        <end position="22"/>
    </location>
</feature>
<dbReference type="Gene3D" id="1.10.357.10">
    <property type="entry name" value="Tetracycline Repressor, domain 2"/>
    <property type="match status" value="1"/>
</dbReference>
<dbReference type="PANTHER" id="PTHR47506">
    <property type="entry name" value="TRANSCRIPTIONAL REGULATORY PROTEIN"/>
    <property type="match status" value="1"/>
</dbReference>
<dbReference type="SUPFAM" id="SSF46689">
    <property type="entry name" value="Homeodomain-like"/>
    <property type="match status" value="1"/>
</dbReference>
<dbReference type="InterPro" id="IPR011075">
    <property type="entry name" value="TetR_C"/>
</dbReference>
<evidence type="ECO:0000256" key="2">
    <source>
        <dbReference type="ARBA" id="ARBA00023125"/>
    </source>
</evidence>
<evidence type="ECO:0000256" key="1">
    <source>
        <dbReference type="ARBA" id="ARBA00023015"/>
    </source>
</evidence>
<keyword evidence="2 4" id="KW-0238">DNA-binding</keyword>
<dbReference type="RefSeq" id="WP_209285942.1">
    <property type="nucleotide sequence ID" value="NZ_JACVEW010000001.1"/>
</dbReference>
<name>A0ABS3Z6J6_9GAMM</name>
<evidence type="ECO:0000256" key="3">
    <source>
        <dbReference type="ARBA" id="ARBA00023163"/>
    </source>
</evidence>
<keyword evidence="1" id="KW-0805">Transcription regulation</keyword>
<dbReference type="InterPro" id="IPR009057">
    <property type="entry name" value="Homeodomain-like_sf"/>
</dbReference>
<evidence type="ECO:0000313" key="8">
    <source>
        <dbReference type="Proteomes" id="UP000810171"/>
    </source>
</evidence>
<dbReference type="PRINTS" id="PR00455">
    <property type="entry name" value="HTHTETR"/>
</dbReference>
<reference evidence="7 8" key="1">
    <citation type="submission" date="2020-09" db="EMBL/GenBank/DDBJ databases">
        <authorList>
            <person name="Tanuku N.R.S."/>
        </authorList>
    </citation>
    <scope>NUCLEOTIDE SEQUENCE [LARGE SCALE GENOMIC DNA]</scope>
    <source>
        <strain evidence="7 8">AK62</strain>
    </source>
</reference>
<accession>A0ABS3Z6J6</accession>
<dbReference type="SUPFAM" id="SSF48498">
    <property type="entry name" value="Tetracyclin repressor-like, C-terminal domain"/>
    <property type="match status" value="1"/>
</dbReference>
<proteinExistence type="predicted"/>
<protein>
    <submittedName>
        <fullName evidence="7">TetR/AcrR family transcriptional regulator</fullName>
    </submittedName>
</protein>
<dbReference type="PANTHER" id="PTHR47506:SF6">
    <property type="entry name" value="HTH-TYPE TRANSCRIPTIONAL REPRESSOR NEMR"/>
    <property type="match status" value="1"/>
</dbReference>
<evidence type="ECO:0000256" key="5">
    <source>
        <dbReference type="SAM" id="MobiDB-lite"/>
    </source>
</evidence>
<sequence>MSTHTPDRPRRRGRPPKDSARPYAETRNALIQAGLAVLTEKGYSSVGIDEILRSVGVPKGSFYHYFKSKEVFGQELISAYGLYFARKLDRFLLDDSLSPLTRIRHFVQDASQGMARHDFRRGCLIGNLGQEMSLLPESFRAQLKEVFEDWQARTASCLRDAQACGEVAATLDPDQLAEWFWTGWEGAVLRAKLEASSEPLERFTEGFFQLLQAHAGR</sequence>